<dbReference type="PANTHER" id="PTHR43429">
    <property type="entry name" value="PYRIDINE NUCLEOTIDE-DISULFIDE OXIDOREDUCTASE DOMAIN-CONTAINING"/>
    <property type="match status" value="1"/>
</dbReference>
<feature type="region of interest" description="Disordered" evidence="4">
    <location>
        <begin position="31"/>
        <end position="62"/>
    </location>
</feature>
<dbReference type="SUPFAM" id="SSF51905">
    <property type="entry name" value="FAD/NAD(P)-binding domain"/>
    <property type="match status" value="1"/>
</dbReference>
<dbReference type="Gene3D" id="1.10.10.1100">
    <property type="entry name" value="BFD-like [2Fe-2S]-binding domain"/>
    <property type="match status" value="1"/>
</dbReference>
<accession>A0ABS2IWY9</accession>
<sequence length="457" mass="47478">MSDVVVVGAGPSAHRLVERLRHHGFVGTLTLLGSTPDGRPPSPFGARDTEDADGTGPPSPFTVRGRVAGVRRIDRVRRRVLAYAAGTETAYPYDVLVLATPARPLIPDVAGLVGVDGGPAEGVVAPGPAATVAGATGDTVVVLGDGPSAVETASALTARGTATTLVCTTPHPLHGQLGATCSAMLAEELERAGITVVGGATVVGRSAGRLRLADGTTLRADPLVLAAGTTPDTALARRARLDVHTGIVVDDRLRTSDPLIHAFGDGTEHDGHVVDNPVDTWEQAEVLAEILTGRTARYLPRPRALRLRTDLVDVATIGSPAELRRPGTRLVGLTDRPRRRYARLALRDGHVVAAVLLGLPQAIATIGFLHRRGQPLPSDRLGLLLGLPPRPASDGAPADEDGPVCLCNDVRERTLLRAWRAGSRTVAALAEATRATTGCGGCGRAVAELCGVWERAS</sequence>
<dbReference type="InterPro" id="IPR007419">
    <property type="entry name" value="BFD-like_2Fe2S-bd_dom"/>
</dbReference>
<protein>
    <submittedName>
        <fullName evidence="7">FAD-dependent oxidoreductase</fullName>
    </submittedName>
</protein>
<gene>
    <name evidence="7" type="ORF">JQX11_20935</name>
</gene>
<dbReference type="PANTHER" id="PTHR43429:SF3">
    <property type="entry name" value="NITRITE REDUCTASE [NAD(P)H]"/>
    <property type="match status" value="1"/>
</dbReference>
<dbReference type="PRINTS" id="PR00368">
    <property type="entry name" value="FADPNR"/>
</dbReference>
<evidence type="ECO:0000256" key="4">
    <source>
        <dbReference type="SAM" id="MobiDB-lite"/>
    </source>
</evidence>
<feature type="domain" description="BFD-like [2Fe-2S]-binding" evidence="5">
    <location>
        <begin position="404"/>
        <end position="449"/>
    </location>
</feature>
<dbReference type="Pfam" id="PF07992">
    <property type="entry name" value="Pyr_redox_2"/>
    <property type="match status" value="1"/>
</dbReference>
<evidence type="ECO:0000256" key="2">
    <source>
        <dbReference type="ARBA" id="ARBA00022630"/>
    </source>
</evidence>
<comment type="caution">
    <text evidence="7">The sequence shown here is derived from an EMBL/GenBank/DDBJ whole genome shotgun (WGS) entry which is preliminary data.</text>
</comment>
<feature type="domain" description="FAD/NAD(P)-binding" evidence="6">
    <location>
        <begin position="3"/>
        <end position="275"/>
    </location>
</feature>
<evidence type="ECO:0000256" key="3">
    <source>
        <dbReference type="ARBA" id="ARBA00022827"/>
    </source>
</evidence>
<dbReference type="PRINTS" id="PR00469">
    <property type="entry name" value="PNDRDTASEII"/>
</dbReference>
<keyword evidence="3" id="KW-0274">FAD</keyword>
<reference evidence="7 8" key="1">
    <citation type="submission" date="2021-02" db="EMBL/GenBank/DDBJ databases">
        <authorList>
            <person name="Ra J.-S."/>
        </authorList>
    </citation>
    <scope>NUCLEOTIDE SEQUENCE [LARGE SCALE GENOMIC DNA]</scope>
    <source>
        <strain evidence="7 8">MMS20-R1-14</strain>
    </source>
</reference>
<comment type="cofactor">
    <cofactor evidence="1">
        <name>FAD</name>
        <dbReference type="ChEBI" id="CHEBI:57692"/>
    </cofactor>
</comment>
<name>A0ABS2IWY9_9ACTN</name>
<evidence type="ECO:0000259" key="5">
    <source>
        <dbReference type="Pfam" id="PF04324"/>
    </source>
</evidence>
<evidence type="ECO:0000259" key="6">
    <source>
        <dbReference type="Pfam" id="PF07992"/>
    </source>
</evidence>
<keyword evidence="8" id="KW-1185">Reference proteome</keyword>
<dbReference type="RefSeq" id="WP_204926659.1">
    <property type="nucleotide sequence ID" value="NZ_JAFEUC010000010.1"/>
</dbReference>
<dbReference type="Pfam" id="PF04324">
    <property type="entry name" value="Fer2_BFD"/>
    <property type="match status" value="1"/>
</dbReference>
<dbReference type="InterPro" id="IPR023753">
    <property type="entry name" value="FAD/NAD-binding_dom"/>
</dbReference>
<dbReference type="InterPro" id="IPR050260">
    <property type="entry name" value="FAD-bd_OxRdtase"/>
</dbReference>
<dbReference type="InterPro" id="IPR036188">
    <property type="entry name" value="FAD/NAD-bd_sf"/>
</dbReference>
<dbReference type="InterPro" id="IPR041854">
    <property type="entry name" value="BFD-like_2Fe2S-bd_dom_sf"/>
</dbReference>
<proteinExistence type="predicted"/>
<evidence type="ECO:0000256" key="1">
    <source>
        <dbReference type="ARBA" id="ARBA00001974"/>
    </source>
</evidence>
<dbReference type="EMBL" id="JAFEUC010000010">
    <property type="protein sequence ID" value="MBM7078793.1"/>
    <property type="molecule type" value="Genomic_DNA"/>
</dbReference>
<dbReference type="Gene3D" id="3.50.50.60">
    <property type="entry name" value="FAD/NAD(P)-binding domain"/>
    <property type="match status" value="2"/>
</dbReference>
<evidence type="ECO:0000313" key="8">
    <source>
        <dbReference type="Proteomes" id="UP001518872"/>
    </source>
</evidence>
<dbReference type="Proteomes" id="UP001518872">
    <property type="component" value="Unassembled WGS sequence"/>
</dbReference>
<organism evidence="7 8">
    <name type="scientific">Micromonospora humida</name>
    <dbReference type="NCBI Taxonomy" id="2809018"/>
    <lineage>
        <taxon>Bacteria</taxon>
        <taxon>Bacillati</taxon>
        <taxon>Actinomycetota</taxon>
        <taxon>Actinomycetes</taxon>
        <taxon>Micromonosporales</taxon>
        <taxon>Micromonosporaceae</taxon>
        <taxon>Micromonospora</taxon>
    </lineage>
</organism>
<keyword evidence="2" id="KW-0285">Flavoprotein</keyword>
<evidence type="ECO:0000313" key="7">
    <source>
        <dbReference type="EMBL" id="MBM7078793.1"/>
    </source>
</evidence>